<dbReference type="PROSITE" id="PS00041">
    <property type="entry name" value="HTH_ARAC_FAMILY_1"/>
    <property type="match status" value="1"/>
</dbReference>
<keyword evidence="4" id="KW-0805">Transcription regulation</keyword>
<dbReference type="SMART" id="SM00448">
    <property type="entry name" value="REC"/>
    <property type="match status" value="1"/>
</dbReference>
<dbReference type="Gene3D" id="2.130.10.10">
    <property type="entry name" value="YVTN repeat-like/Quinoprotein amine dehydrogenase"/>
    <property type="match status" value="2"/>
</dbReference>
<evidence type="ECO:0000256" key="6">
    <source>
        <dbReference type="ARBA" id="ARBA00023163"/>
    </source>
</evidence>
<evidence type="ECO:0000313" key="13">
    <source>
        <dbReference type="Proteomes" id="UP000237662"/>
    </source>
</evidence>
<dbReference type="InterPro" id="IPR011110">
    <property type="entry name" value="Reg_prop"/>
</dbReference>
<keyword evidence="13" id="KW-1185">Reference proteome</keyword>
<keyword evidence="8" id="KW-0812">Transmembrane</keyword>
<keyword evidence="8" id="KW-1133">Transmembrane helix</keyword>
<dbReference type="SMART" id="SM00342">
    <property type="entry name" value="HTH_ARAC"/>
    <property type="match status" value="1"/>
</dbReference>
<evidence type="ECO:0000256" key="1">
    <source>
        <dbReference type="ARBA" id="ARBA00000085"/>
    </source>
</evidence>
<feature type="modified residue" description="4-aspartylphosphate" evidence="7">
    <location>
        <position position="1133"/>
    </location>
</feature>
<dbReference type="Pfam" id="PF07494">
    <property type="entry name" value="Reg_prop"/>
    <property type="match status" value="5"/>
</dbReference>
<dbReference type="GO" id="GO:0000155">
    <property type="term" value="F:phosphorelay sensor kinase activity"/>
    <property type="evidence" value="ECO:0007669"/>
    <property type="project" value="InterPro"/>
</dbReference>
<evidence type="ECO:0000259" key="9">
    <source>
        <dbReference type="PROSITE" id="PS01124"/>
    </source>
</evidence>
<evidence type="ECO:0000256" key="5">
    <source>
        <dbReference type="ARBA" id="ARBA00023125"/>
    </source>
</evidence>
<dbReference type="SUPFAM" id="SSF63829">
    <property type="entry name" value="Calcium-dependent phosphotriesterase"/>
    <property type="match status" value="1"/>
</dbReference>
<dbReference type="InterPro" id="IPR013783">
    <property type="entry name" value="Ig-like_fold"/>
</dbReference>
<dbReference type="InterPro" id="IPR003661">
    <property type="entry name" value="HisK_dim/P_dom"/>
</dbReference>
<dbReference type="Proteomes" id="UP000237662">
    <property type="component" value="Unassembled WGS sequence"/>
</dbReference>
<dbReference type="SMART" id="SM00388">
    <property type="entry name" value="HisKA"/>
    <property type="match status" value="1"/>
</dbReference>
<evidence type="ECO:0000256" key="3">
    <source>
        <dbReference type="ARBA" id="ARBA00022553"/>
    </source>
</evidence>
<dbReference type="CDD" id="cd00082">
    <property type="entry name" value="HisKA"/>
    <property type="match status" value="1"/>
</dbReference>
<dbReference type="GO" id="GO:0043565">
    <property type="term" value="F:sequence-specific DNA binding"/>
    <property type="evidence" value="ECO:0007669"/>
    <property type="project" value="InterPro"/>
</dbReference>
<dbReference type="PANTHER" id="PTHR43547">
    <property type="entry name" value="TWO-COMPONENT HISTIDINE KINASE"/>
    <property type="match status" value="1"/>
</dbReference>
<dbReference type="InterPro" id="IPR011006">
    <property type="entry name" value="CheY-like_superfamily"/>
</dbReference>
<evidence type="ECO:0000256" key="4">
    <source>
        <dbReference type="ARBA" id="ARBA00023015"/>
    </source>
</evidence>
<evidence type="ECO:0000256" key="2">
    <source>
        <dbReference type="ARBA" id="ARBA00012438"/>
    </source>
</evidence>
<name>A0A2S6IAX9_9BACT</name>
<feature type="domain" description="Histidine kinase" evidence="10">
    <location>
        <begin position="839"/>
        <end position="1051"/>
    </location>
</feature>
<dbReference type="Pfam" id="PF07495">
    <property type="entry name" value="Y_Y_Y"/>
    <property type="match status" value="1"/>
</dbReference>
<dbReference type="InterPro" id="IPR001789">
    <property type="entry name" value="Sig_transdc_resp-reg_receiver"/>
</dbReference>
<dbReference type="InterPro" id="IPR015943">
    <property type="entry name" value="WD40/YVTN_repeat-like_dom_sf"/>
</dbReference>
<dbReference type="Gene3D" id="1.10.287.130">
    <property type="match status" value="1"/>
</dbReference>
<accession>A0A2S6IAX9</accession>
<dbReference type="FunFam" id="1.10.287.130:FF:000045">
    <property type="entry name" value="Two-component system sensor histidine kinase/response regulator"/>
    <property type="match status" value="1"/>
</dbReference>
<evidence type="ECO:0000259" key="10">
    <source>
        <dbReference type="PROSITE" id="PS50109"/>
    </source>
</evidence>
<feature type="domain" description="Response regulatory" evidence="11">
    <location>
        <begin position="1085"/>
        <end position="1200"/>
    </location>
</feature>
<dbReference type="InterPro" id="IPR003594">
    <property type="entry name" value="HATPase_dom"/>
</dbReference>
<keyword evidence="6" id="KW-0804">Transcription</keyword>
<dbReference type="PROSITE" id="PS50109">
    <property type="entry name" value="HIS_KIN"/>
    <property type="match status" value="1"/>
</dbReference>
<keyword evidence="3 7" id="KW-0597">Phosphoprotein</keyword>
<sequence>MWNVDQQAPGRGLRVLYRALSALVLAVLTWAPAMLHAQPYYFKHYEVTDGLSHNTIHCATQDDRGFMWFGTKNGLNRFDGYEFKRYQSDSTVSGSLGSNFIECLGFADGRLWVGTDNGLYTRNSRSVSFKLVAVTADEPILDLVATPSGELWVVAARGLRRIDPATGRELRHYATPNRQSALRVATSEAGEVFLATESALFRYRSATDDFGLLDVSLPVDTRYPLRFSALYSLPGNRLAVGTVSHGAFVIDVTQGTVLPLTESTDRLYVRDFLLREQVLWIGTEDGVFLYDLRTGNRQHLEKHAGRPYGLSDDAVYTLFEDRDRDVWIGTYFRGLNYYSEALTGFRKFLPVAGENSVSGSAVREMRQDEQGKIWVGTEDAGLNRFDPTTGQFTHFALEGTDGGPAITNIHGILVRGSDVWVGTFQNGLFVIDAGTGAIKRHWMAGEASGLRSNFIFSLYATRDGTVVAITASGLHRYDAETDRFELLEGFAPDYFYTSLLEDSDGDLWAGTYWDGLYHYDTREKQTTAYGIRTPGRQLGNDAINGIFEDSQQNIWVTTENGLNKLTPGSGGVEHFGTADGFPGNVFYAIQEDETGKLWMSTANGLVCYHPTSGRIDTYGTENGLPSNQFNYNSALTDAAGHLYFGTVKGYVSFDPRDARFDQREHADELVLTELRISGAPVGASDAAYRIAVEEGAVELPYDLATFSLSFSTLDYRSPGLTQYQYQLGGPEQNWVDLDQHHEIHFTNLHPGSYPLRLRVRGHNSDWSPPQDFLTLSITPPWWRSGWAYAAYVTAGAVLLLLVGYLYHRYSRDRANQRQRLFEHEKEKELYRAKIEFFTNVSHEILTPLTLIRNPVEMALSETDAGSRLHGTLSLVHRNTVRLVDLVKQLLDFRKVEMEHVSLSFVRADVAALLRDTLERHAPPPESGMTVTDNLGDSPVLAYVDAEAFRKITGNLVANAIKYGERLVDVRLEHNNDELRITVSNDGPGIPESEQEQVMQPFYRMPGHDDLPGTGLGLPLARSLAELHGGALKLYSGDRARTTFVVTLPLHHPGGFDLPLPSVETQHAAPVGTGVENARRPALSPTILLVEDNIDLLDFVAKELADTFTMLRATDGETALDVLQHHVVQLVVSDVKMPGIDGFTLCGTIKADVKLSHVPVILLTSKSGPAAEITGLESGADAYVTKPFAIGYLRARIWNLLDNRARIVEHFSRTPLAHLQSIAQSPVDEDFTAKLDAVIQDNLANPDLNVEDLADRMHMSRSTLYRKIKDISGTNPNDLINLVRLKKGAQLLKTQRYKVYEVALMVGYNSATSFGRNFKKQFNVSPGDYAKSDDLVT</sequence>
<keyword evidence="12" id="KW-0418">Kinase</keyword>
<dbReference type="Gene3D" id="3.30.565.10">
    <property type="entry name" value="Histidine kinase-like ATPase, C-terminal domain"/>
    <property type="match status" value="1"/>
</dbReference>
<dbReference type="InterPro" id="IPR036097">
    <property type="entry name" value="HisK_dim/P_sf"/>
</dbReference>
<evidence type="ECO:0000256" key="7">
    <source>
        <dbReference type="PROSITE-ProRule" id="PRU00169"/>
    </source>
</evidence>
<keyword evidence="8" id="KW-0472">Membrane</keyword>
<dbReference type="InterPro" id="IPR011123">
    <property type="entry name" value="Y_Y_Y"/>
</dbReference>
<dbReference type="SUPFAM" id="SSF46689">
    <property type="entry name" value="Homeodomain-like"/>
    <property type="match status" value="1"/>
</dbReference>
<dbReference type="PROSITE" id="PS01124">
    <property type="entry name" value="HTH_ARAC_FAMILY_2"/>
    <property type="match status" value="1"/>
</dbReference>
<dbReference type="SUPFAM" id="SSF55874">
    <property type="entry name" value="ATPase domain of HSP90 chaperone/DNA topoisomerase II/histidine kinase"/>
    <property type="match status" value="1"/>
</dbReference>
<dbReference type="CDD" id="cd00075">
    <property type="entry name" value="HATPase"/>
    <property type="match status" value="1"/>
</dbReference>
<evidence type="ECO:0000259" key="11">
    <source>
        <dbReference type="PROSITE" id="PS50110"/>
    </source>
</evidence>
<keyword evidence="12" id="KW-0808">Transferase</keyword>
<protein>
    <recommendedName>
        <fullName evidence="2">histidine kinase</fullName>
        <ecNumber evidence="2">2.7.13.3</ecNumber>
    </recommendedName>
</protein>
<dbReference type="SUPFAM" id="SSF52172">
    <property type="entry name" value="CheY-like"/>
    <property type="match status" value="1"/>
</dbReference>
<dbReference type="CDD" id="cd17574">
    <property type="entry name" value="REC_OmpR"/>
    <property type="match status" value="1"/>
</dbReference>
<comment type="caution">
    <text evidence="12">The sequence shown here is derived from an EMBL/GenBank/DDBJ whole genome shotgun (WGS) entry which is preliminary data.</text>
</comment>
<evidence type="ECO:0000313" key="12">
    <source>
        <dbReference type="EMBL" id="PPK88635.1"/>
    </source>
</evidence>
<dbReference type="PRINTS" id="PR00344">
    <property type="entry name" value="BCTRLSENSOR"/>
</dbReference>
<dbReference type="InterPro" id="IPR018062">
    <property type="entry name" value="HTH_AraC-typ_CS"/>
</dbReference>
<dbReference type="Pfam" id="PF12833">
    <property type="entry name" value="HTH_18"/>
    <property type="match status" value="1"/>
</dbReference>
<comment type="catalytic activity">
    <reaction evidence="1">
        <text>ATP + protein L-histidine = ADP + protein N-phospho-L-histidine.</text>
        <dbReference type="EC" id="2.7.13.3"/>
    </reaction>
</comment>
<gene>
    <name evidence="12" type="ORF">CLV84_1604</name>
</gene>
<evidence type="ECO:0000256" key="8">
    <source>
        <dbReference type="SAM" id="Phobius"/>
    </source>
</evidence>
<dbReference type="InterPro" id="IPR036890">
    <property type="entry name" value="HATPase_C_sf"/>
</dbReference>
<proteinExistence type="predicted"/>
<dbReference type="Gene3D" id="1.10.10.60">
    <property type="entry name" value="Homeodomain-like"/>
    <property type="match status" value="1"/>
</dbReference>
<dbReference type="OrthoDB" id="717811at2"/>
<dbReference type="Gene3D" id="2.60.40.10">
    <property type="entry name" value="Immunoglobulins"/>
    <property type="match status" value="1"/>
</dbReference>
<dbReference type="SUPFAM" id="SSF82171">
    <property type="entry name" value="DPP6 N-terminal domain-like"/>
    <property type="match status" value="1"/>
</dbReference>
<keyword evidence="5" id="KW-0238">DNA-binding</keyword>
<dbReference type="Gene3D" id="3.40.50.2300">
    <property type="match status" value="1"/>
</dbReference>
<dbReference type="InterPro" id="IPR018060">
    <property type="entry name" value="HTH_AraC"/>
</dbReference>
<dbReference type="SMART" id="SM00387">
    <property type="entry name" value="HATPase_c"/>
    <property type="match status" value="1"/>
</dbReference>
<dbReference type="PANTHER" id="PTHR43547:SF2">
    <property type="entry name" value="HYBRID SIGNAL TRANSDUCTION HISTIDINE KINASE C"/>
    <property type="match status" value="1"/>
</dbReference>
<feature type="transmembrane region" description="Helical" evidence="8">
    <location>
        <begin position="786"/>
        <end position="807"/>
    </location>
</feature>
<dbReference type="InterPro" id="IPR005467">
    <property type="entry name" value="His_kinase_dom"/>
</dbReference>
<dbReference type="InterPro" id="IPR004358">
    <property type="entry name" value="Sig_transdc_His_kin-like_C"/>
</dbReference>
<dbReference type="InterPro" id="IPR009057">
    <property type="entry name" value="Homeodomain-like_sf"/>
</dbReference>
<dbReference type="PROSITE" id="PS50110">
    <property type="entry name" value="RESPONSE_REGULATORY"/>
    <property type="match status" value="1"/>
</dbReference>
<reference evidence="12 13" key="1">
    <citation type="submission" date="2018-02" db="EMBL/GenBank/DDBJ databases">
        <title>Genomic Encyclopedia of Archaeal and Bacterial Type Strains, Phase II (KMG-II): from individual species to whole genera.</title>
        <authorList>
            <person name="Goeker M."/>
        </authorList>
    </citation>
    <scope>NUCLEOTIDE SEQUENCE [LARGE SCALE GENOMIC DNA]</scope>
    <source>
        <strain evidence="12 13">DSM 29526</strain>
    </source>
</reference>
<dbReference type="Pfam" id="PF02518">
    <property type="entry name" value="HATPase_c"/>
    <property type="match status" value="1"/>
</dbReference>
<feature type="domain" description="HTH araC/xylS-type" evidence="9">
    <location>
        <begin position="1232"/>
        <end position="1331"/>
    </location>
</feature>
<organism evidence="12 13">
    <name type="scientific">Neolewinella xylanilytica</name>
    <dbReference type="NCBI Taxonomy" id="1514080"/>
    <lineage>
        <taxon>Bacteria</taxon>
        <taxon>Pseudomonadati</taxon>
        <taxon>Bacteroidota</taxon>
        <taxon>Saprospiria</taxon>
        <taxon>Saprospirales</taxon>
        <taxon>Lewinellaceae</taxon>
        <taxon>Neolewinella</taxon>
    </lineage>
</organism>
<dbReference type="Pfam" id="PF00072">
    <property type="entry name" value="Response_reg"/>
    <property type="match status" value="1"/>
</dbReference>
<dbReference type="EMBL" id="PTJC01000005">
    <property type="protein sequence ID" value="PPK88635.1"/>
    <property type="molecule type" value="Genomic_DNA"/>
</dbReference>
<dbReference type="SUPFAM" id="SSF47384">
    <property type="entry name" value="Homodimeric domain of signal transducing histidine kinase"/>
    <property type="match status" value="1"/>
</dbReference>
<dbReference type="Pfam" id="PF00512">
    <property type="entry name" value="HisKA"/>
    <property type="match status" value="1"/>
</dbReference>
<dbReference type="GO" id="GO:0003700">
    <property type="term" value="F:DNA-binding transcription factor activity"/>
    <property type="evidence" value="ECO:0007669"/>
    <property type="project" value="InterPro"/>
</dbReference>
<dbReference type="EC" id="2.7.13.3" evidence="2"/>